<keyword evidence="3 7" id="KW-0812">Transmembrane</keyword>
<evidence type="ECO:0000256" key="3">
    <source>
        <dbReference type="ARBA" id="ARBA00022692"/>
    </source>
</evidence>
<organism evidence="9 10">
    <name type="scientific">Albula glossodonta</name>
    <name type="common">roundjaw bonefish</name>
    <dbReference type="NCBI Taxonomy" id="121402"/>
    <lineage>
        <taxon>Eukaryota</taxon>
        <taxon>Metazoa</taxon>
        <taxon>Chordata</taxon>
        <taxon>Craniata</taxon>
        <taxon>Vertebrata</taxon>
        <taxon>Euteleostomi</taxon>
        <taxon>Actinopterygii</taxon>
        <taxon>Neopterygii</taxon>
        <taxon>Teleostei</taxon>
        <taxon>Albuliformes</taxon>
        <taxon>Albulidae</taxon>
        <taxon>Albula</taxon>
    </lineage>
</organism>
<dbReference type="AlphaFoldDB" id="A0A8T2PQF8"/>
<evidence type="ECO:0000256" key="2">
    <source>
        <dbReference type="ARBA" id="ARBA00006565"/>
    </source>
</evidence>
<comment type="subcellular location">
    <subcellularLocation>
        <location evidence="1">Endomembrane system</location>
        <topology evidence="1">Multi-pass membrane protein</topology>
    </subcellularLocation>
</comment>
<dbReference type="EMBL" id="JAFBMS010000003">
    <property type="protein sequence ID" value="KAG9353612.1"/>
    <property type="molecule type" value="Genomic_DNA"/>
</dbReference>
<dbReference type="OrthoDB" id="9865811at2759"/>
<evidence type="ECO:0000256" key="4">
    <source>
        <dbReference type="ARBA" id="ARBA00022989"/>
    </source>
</evidence>
<feature type="region of interest" description="Disordered" evidence="6">
    <location>
        <begin position="213"/>
        <end position="253"/>
    </location>
</feature>
<keyword evidence="4 7" id="KW-1133">Transmembrane helix</keyword>
<dbReference type="Pfam" id="PF10277">
    <property type="entry name" value="Frag1"/>
    <property type="match status" value="1"/>
</dbReference>
<evidence type="ECO:0000313" key="10">
    <source>
        <dbReference type="Proteomes" id="UP000824540"/>
    </source>
</evidence>
<dbReference type="GO" id="GO:0005886">
    <property type="term" value="C:plasma membrane"/>
    <property type="evidence" value="ECO:0007669"/>
    <property type="project" value="TreeGrafter"/>
</dbReference>
<feature type="domain" description="CWH43-like N-terminal" evidence="8">
    <location>
        <begin position="27"/>
        <end position="186"/>
    </location>
</feature>
<comment type="caution">
    <text evidence="9">The sequence shown here is derived from an EMBL/GenBank/DDBJ whole genome shotgun (WGS) entry which is preliminary data.</text>
</comment>
<keyword evidence="10" id="KW-1185">Reference proteome</keyword>
<feature type="transmembrane region" description="Helical" evidence="7">
    <location>
        <begin position="137"/>
        <end position="153"/>
    </location>
</feature>
<dbReference type="InterPro" id="IPR019402">
    <property type="entry name" value="CWH43_N"/>
</dbReference>
<feature type="compositionally biased region" description="Pro residues" evidence="6">
    <location>
        <begin position="221"/>
        <end position="247"/>
    </location>
</feature>
<evidence type="ECO:0000313" key="9">
    <source>
        <dbReference type="EMBL" id="KAG9353612.1"/>
    </source>
</evidence>
<evidence type="ECO:0000256" key="6">
    <source>
        <dbReference type="SAM" id="MobiDB-lite"/>
    </source>
</evidence>
<reference evidence="9" key="1">
    <citation type="thesis" date="2021" institute="BYU ScholarsArchive" country="Provo, UT, USA">
        <title>Applications of and Algorithms for Genome Assembly and Genomic Analyses with an Emphasis on Marine Teleosts.</title>
        <authorList>
            <person name="Pickett B.D."/>
        </authorList>
    </citation>
    <scope>NUCLEOTIDE SEQUENCE</scope>
    <source>
        <strain evidence="9">HI-2016</strain>
    </source>
</reference>
<proteinExistence type="inferred from homology"/>
<evidence type="ECO:0000256" key="5">
    <source>
        <dbReference type="ARBA" id="ARBA00023136"/>
    </source>
</evidence>
<dbReference type="InterPro" id="IPR050911">
    <property type="entry name" value="DRAM/TMEM150_Autophagy_Mod"/>
</dbReference>
<gene>
    <name evidence="9" type="ORF">JZ751_011733</name>
</gene>
<feature type="transmembrane region" description="Helical" evidence="7">
    <location>
        <begin position="106"/>
        <end position="125"/>
    </location>
</feature>
<feature type="transmembrane region" description="Helical" evidence="7">
    <location>
        <begin position="36"/>
        <end position="54"/>
    </location>
</feature>
<name>A0A8T2PQF8_9TELE</name>
<dbReference type="Proteomes" id="UP000824540">
    <property type="component" value="Unassembled WGS sequence"/>
</dbReference>
<dbReference type="PANTHER" id="PTHR21324:SF7">
    <property type="entry name" value="TRANSMEMBRANE PROTEIN 150C"/>
    <property type="match status" value="1"/>
</dbReference>
<feature type="transmembrane region" description="Helical" evidence="7">
    <location>
        <begin position="66"/>
        <end position="86"/>
    </location>
</feature>
<evidence type="ECO:0000256" key="7">
    <source>
        <dbReference type="SAM" id="Phobius"/>
    </source>
</evidence>
<evidence type="ECO:0000256" key="1">
    <source>
        <dbReference type="ARBA" id="ARBA00004127"/>
    </source>
</evidence>
<feature type="non-terminal residue" evidence="9">
    <location>
        <position position="1"/>
    </location>
</feature>
<protein>
    <recommendedName>
        <fullName evidence="8">CWH43-like N-terminal domain-containing protein</fullName>
    </recommendedName>
</protein>
<comment type="similarity">
    <text evidence="2">Belongs to the DRAM/TMEM150 family.</text>
</comment>
<feature type="transmembrane region" description="Helical" evidence="7">
    <location>
        <begin position="165"/>
        <end position="182"/>
    </location>
</feature>
<dbReference type="PANTHER" id="PTHR21324">
    <property type="entry name" value="FASTING-INDUCIBLE INTEGRAL MEMBRANE PROTEIN TM6P1-RELATED"/>
    <property type="match status" value="1"/>
</dbReference>
<dbReference type="GO" id="GO:0012505">
    <property type="term" value="C:endomembrane system"/>
    <property type="evidence" value="ECO:0007669"/>
    <property type="project" value="UniProtKB-SubCell"/>
</dbReference>
<feature type="transmembrane region" description="Helical" evidence="7">
    <location>
        <begin position="7"/>
        <end position="30"/>
    </location>
</feature>
<evidence type="ECO:0000259" key="8">
    <source>
        <dbReference type="Pfam" id="PF10277"/>
    </source>
</evidence>
<accession>A0A8T2PQF8</accession>
<keyword evidence="5 7" id="KW-0472">Membrane</keyword>
<sequence length="283" mass="31137">MRKCSPWTFLPIMFSLITAAGLWVVIAGNAPPASCVFSQVMNMAAFVGFIIGILRYLQLKPRVHKPWLNIGSLVALSLACFGMTLVGNFQLSNDEELHNIGTSMTFGLGTLFCWVQSVITLKVNLRNEGRRAGIPRFLLSGAVTSCMLLYFALMAQRLHMHAARAQWALVMFLLGFLATFAIEFRHYRFEIVCSDDQDPPLSLSETFSEISEYQSDQLPQTPSPPRHPTPPPSYESPDPLSPAPHDPTPSARHAVFSMFPGLTTTITFTPASSAALASEGTQK</sequence>